<evidence type="ECO:0000256" key="1">
    <source>
        <dbReference type="ARBA" id="ARBA00023015"/>
    </source>
</evidence>
<dbReference type="InterPro" id="IPR000843">
    <property type="entry name" value="HTH_LacI"/>
</dbReference>
<gene>
    <name evidence="5" type="ORF">BBK14_29095</name>
</gene>
<reference evidence="6" key="1">
    <citation type="submission" date="2016-07" db="EMBL/GenBank/DDBJ databases">
        <title>Frankia sp. NRRL B-16219 Genome sequencing.</title>
        <authorList>
            <person name="Ghodhbane-Gtari F."/>
            <person name="Swanson E."/>
            <person name="Gueddou A."/>
            <person name="Louati M."/>
            <person name="Nouioui I."/>
            <person name="Hezbri K."/>
            <person name="Abebe-Akele F."/>
            <person name="Simpson S."/>
            <person name="Morris K."/>
            <person name="Thomas K."/>
            <person name="Gtari M."/>
            <person name="Tisa L.S."/>
        </authorList>
    </citation>
    <scope>NUCLEOTIDE SEQUENCE [LARGE SCALE GENOMIC DNA]</scope>
    <source>
        <strain evidence="6">NRRL B-16219</strain>
    </source>
</reference>
<comment type="caution">
    <text evidence="5">The sequence shown here is derived from an EMBL/GenBank/DDBJ whole genome shotgun (WGS) entry which is preliminary data.</text>
</comment>
<evidence type="ECO:0000256" key="3">
    <source>
        <dbReference type="ARBA" id="ARBA00023163"/>
    </source>
</evidence>
<name>A0A1S1P9V6_9ACTN</name>
<dbReference type="PROSITE" id="PS50932">
    <property type="entry name" value="HTH_LACI_2"/>
    <property type="match status" value="1"/>
</dbReference>
<dbReference type="Pfam" id="PF13377">
    <property type="entry name" value="Peripla_BP_3"/>
    <property type="match status" value="1"/>
</dbReference>
<evidence type="ECO:0000313" key="5">
    <source>
        <dbReference type="EMBL" id="OHV19683.1"/>
    </source>
</evidence>
<dbReference type="PANTHER" id="PTHR30146">
    <property type="entry name" value="LACI-RELATED TRANSCRIPTIONAL REPRESSOR"/>
    <property type="match status" value="1"/>
</dbReference>
<dbReference type="SUPFAM" id="SSF47413">
    <property type="entry name" value="lambda repressor-like DNA-binding domains"/>
    <property type="match status" value="1"/>
</dbReference>
<dbReference type="GO" id="GO:0000976">
    <property type="term" value="F:transcription cis-regulatory region binding"/>
    <property type="evidence" value="ECO:0007669"/>
    <property type="project" value="TreeGrafter"/>
</dbReference>
<dbReference type="SMART" id="SM00354">
    <property type="entry name" value="HTH_LACI"/>
    <property type="match status" value="1"/>
</dbReference>
<dbReference type="InterPro" id="IPR046335">
    <property type="entry name" value="LacI/GalR-like_sensor"/>
</dbReference>
<keyword evidence="2" id="KW-0238">DNA-binding</keyword>
<dbReference type="Gene3D" id="3.40.50.2300">
    <property type="match status" value="2"/>
</dbReference>
<keyword evidence="1" id="KW-0805">Transcription regulation</keyword>
<proteinExistence type="predicted"/>
<dbReference type="Pfam" id="PF00356">
    <property type="entry name" value="LacI"/>
    <property type="match status" value="1"/>
</dbReference>
<evidence type="ECO:0000313" key="6">
    <source>
        <dbReference type="Proteomes" id="UP000179769"/>
    </source>
</evidence>
<evidence type="ECO:0000256" key="2">
    <source>
        <dbReference type="ARBA" id="ARBA00023125"/>
    </source>
</evidence>
<organism evidence="5 6">
    <name type="scientific">Parafrankia soli</name>
    <dbReference type="NCBI Taxonomy" id="2599596"/>
    <lineage>
        <taxon>Bacteria</taxon>
        <taxon>Bacillati</taxon>
        <taxon>Actinomycetota</taxon>
        <taxon>Actinomycetes</taxon>
        <taxon>Frankiales</taxon>
        <taxon>Frankiaceae</taxon>
        <taxon>Parafrankia</taxon>
    </lineage>
</organism>
<dbReference type="RefSeq" id="WP_071067068.1">
    <property type="nucleotide sequence ID" value="NZ_MAXA01000278.1"/>
</dbReference>
<feature type="domain" description="HTH lacI-type" evidence="4">
    <location>
        <begin position="7"/>
        <end position="61"/>
    </location>
</feature>
<dbReference type="EMBL" id="MAXA01000278">
    <property type="protein sequence ID" value="OHV19683.1"/>
    <property type="molecule type" value="Genomic_DNA"/>
</dbReference>
<dbReference type="PANTHER" id="PTHR30146:SF109">
    <property type="entry name" value="HTH-TYPE TRANSCRIPTIONAL REGULATOR GALS"/>
    <property type="match status" value="1"/>
</dbReference>
<dbReference type="Proteomes" id="UP000179769">
    <property type="component" value="Unassembled WGS sequence"/>
</dbReference>
<dbReference type="SUPFAM" id="SSF53822">
    <property type="entry name" value="Periplasmic binding protein-like I"/>
    <property type="match status" value="1"/>
</dbReference>
<keyword evidence="3" id="KW-0804">Transcription</keyword>
<dbReference type="CDD" id="cd01392">
    <property type="entry name" value="HTH_LacI"/>
    <property type="match status" value="1"/>
</dbReference>
<keyword evidence="6" id="KW-1185">Reference proteome</keyword>
<evidence type="ECO:0000259" key="4">
    <source>
        <dbReference type="PROSITE" id="PS50932"/>
    </source>
</evidence>
<dbReference type="PROSITE" id="PS00356">
    <property type="entry name" value="HTH_LACI_1"/>
    <property type="match status" value="1"/>
</dbReference>
<accession>A0A1S1P9V6</accession>
<dbReference type="GO" id="GO:0003700">
    <property type="term" value="F:DNA-binding transcription factor activity"/>
    <property type="evidence" value="ECO:0007669"/>
    <property type="project" value="TreeGrafter"/>
</dbReference>
<dbReference type="OrthoDB" id="37081at2"/>
<dbReference type="AlphaFoldDB" id="A0A1S1P9V6"/>
<sequence length="345" mass="35888">MAGTDVPSVKDVAAHAGVSLGTVSNVLNRPELVARPTRERVLASIATLGFVRNESARQLRAGGSRLLAYVVPDTANPVFADVGAGVQEVADRAELAVFLCNSGEESRRQATYLSLLEQQRVEGVLLTPVGEVDEPLVSLARRGTPVVLVDRAGGPGICSVTVDDVAGGELAVSHLLDSGHTRIAFVGGPGQWRVADRLAGARRGLLHAGADPDSLLRVDTRGADVAAGRRAGERLAGLSGSGRPTAVLCANDMVALGLLQQVTRLGLRVPDDLAVAGYEDIELAAVAAVPLTSVARPRQLLGRTAAELLLAETRDRAGHEHSQVVLAPELVVRASTGRRPADVVA</sequence>
<dbReference type="InterPro" id="IPR010982">
    <property type="entry name" value="Lambda_DNA-bd_dom_sf"/>
</dbReference>
<protein>
    <submittedName>
        <fullName evidence="5">LacI family transcriptional regulator</fullName>
    </submittedName>
</protein>
<dbReference type="Gene3D" id="1.10.260.40">
    <property type="entry name" value="lambda repressor-like DNA-binding domains"/>
    <property type="match status" value="1"/>
</dbReference>
<dbReference type="InterPro" id="IPR028082">
    <property type="entry name" value="Peripla_BP_I"/>
</dbReference>